<dbReference type="RefSeq" id="WP_308980749.1">
    <property type="nucleotide sequence ID" value="NZ_JAVIDL010000002.1"/>
</dbReference>
<proteinExistence type="predicted"/>
<protein>
    <recommendedName>
        <fullName evidence="3">Alpha/beta hydrolase</fullName>
    </recommendedName>
</protein>
<dbReference type="EMBL" id="JAVIDL010000002">
    <property type="protein sequence ID" value="MDQ8934402.1"/>
    <property type="molecule type" value="Genomic_DNA"/>
</dbReference>
<gene>
    <name evidence="1" type="ORF">RFH47_01390</name>
</gene>
<reference evidence="1" key="1">
    <citation type="submission" date="2023-08" db="EMBL/GenBank/DDBJ databases">
        <title>Emergence of clinically-relevant ST2 carbapenem-resistant Acinetobacter baumannii strains in hospital sewages in Zhejiang, East of China.</title>
        <authorList>
            <person name="Kaichao C."/>
            <person name="Zhang R."/>
        </authorList>
    </citation>
    <scope>NUCLEOTIDE SEQUENCE</scope>
    <source>
        <strain evidence="1">M-RB-37</strain>
    </source>
</reference>
<comment type="caution">
    <text evidence="1">The sequence shown here is derived from an EMBL/GenBank/DDBJ whole genome shotgun (WGS) entry which is preliminary data.</text>
</comment>
<evidence type="ECO:0008006" key="3">
    <source>
        <dbReference type="Google" id="ProtNLM"/>
    </source>
</evidence>
<dbReference type="Gene3D" id="3.40.50.1820">
    <property type="entry name" value="alpha/beta hydrolase"/>
    <property type="match status" value="1"/>
</dbReference>
<name>A0AAW8J4S9_9GAMM</name>
<dbReference type="AlphaFoldDB" id="A0AAW8J4S9"/>
<dbReference type="SUPFAM" id="SSF53474">
    <property type="entry name" value="alpha/beta-Hydrolases"/>
    <property type="match status" value="1"/>
</dbReference>
<evidence type="ECO:0000313" key="1">
    <source>
        <dbReference type="EMBL" id="MDQ8934402.1"/>
    </source>
</evidence>
<accession>A0AAW8J4S9</accession>
<dbReference type="InterPro" id="IPR029058">
    <property type="entry name" value="AB_hydrolase_fold"/>
</dbReference>
<sequence>MKIILIHGMNQQQFNAAALKQYWLDILNQGIKSSKQGDQFKLDDLNMAFYADLLETYKLHNVLKSTRLLPQTWQFLNFNRPQTVLHDNPLHSTVCNPDFTQPTFNFSSHLSHYAYSLEDHILKDFTQLINHFPKLHGQLIHKFLIETYMYLANTDFNQKVHQRLYNCFDSQQQNLIIAHSLGTVIAYNFLRLNPQFKIHTLITLGSPLAFRVIQEKIIPPIQRPSNILGQWYNFYSAEDFLTAFPLQKAPFLFKPSIINQMIHTFDQRPHHIAGYLQHPDVIQCILNNR</sequence>
<evidence type="ECO:0000313" key="2">
    <source>
        <dbReference type="Proteomes" id="UP001243844"/>
    </source>
</evidence>
<organism evidence="1 2">
    <name type="scientific">Acinetobacter rudis</name>
    <dbReference type="NCBI Taxonomy" id="632955"/>
    <lineage>
        <taxon>Bacteria</taxon>
        <taxon>Pseudomonadati</taxon>
        <taxon>Pseudomonadota</taxon>
        <taxon>Gammaproteobacteria</taxon>
        <taxon>Moraxellales</taxon>
        <taxon>Moraxellaceae</taxon>
        <taxon>Acinetobacter</taxon>
    </lineage>
</organism>
<dbReference type="Proteomes" id="UP001243844">
    <property type="component" value="Unassembled WGS sequence"/>
</dbReference>